<organism evidence="2 3">
    <name type="scientific">Enterococcus gallinarum</name>
    <dbReference type="NCBI Taxonomy" id="1353"/>
    <lineage>
        <taxon>Bacteria</taxon>
        <taxon>Bacillati</taxon>
        <taxon>Bacillota</taxon>
        <taxon>Bacilli</taxon>
        <taxon>Lactobacillales</taxon>
        <taxon>Enterococcaceae</taxon>
        <taxon>Enterococcus</taxon>
    </lineage>
</organism>
<evidence type="ECO:0000259" key="1">
    <source>
        <dbReference type="Pfam" id="PF21793"/>
    </source>
</evidence>
<dbReference type="Pfam" id="PF21793">
    <property type="entry name" value="DUF6877"/>
    <property type="match status" value="1"/>
</dbReference>
<evidence type="ECO:0000313" key="2">
    <source>
        <dbReference type="EMBL" id="STD84260.1"/>
    </source>
</evidence>
<dbReference type="InterPro" id="IPR049242">
    <property type="entry name" value="DUF6877"/>
</dbReference>
<accession>A0A376H3R5</accession>
<dbReference type="Proteomes" id="UP000254807">
    <property type="component" value="Unassembled WGS sequence"/>
</dbReference>
<evidence type="ECO:0000313" key="3">
    <source>
        <dbReference type="Proteomes" id="UP000254807"/>
    </source>
</evidence>
<feature type="domain" description="DUF6877" evidence="1">
    <location>
        <begin position="9"/>
        <end position="53"/>
    </location>
</feature>
<dbReference type="EMBL" id="UFYW01000001">
    <property type="protein sequence ID" value="STD84260.1"/>
    <property type="molecule type" value="Genomic_DNA"/>
</dbReference>
<keyword evidence="3" id="KW-1185">Reference proteome</keyword>
<dbReference type="RefSeq" id="WP_060815369.1">
    <property type="nucleotide sequence ID" value="NZ_JBEFRV010000003.1"/>
</dbReference>
<name>A0A376H3R5_ENTGA</name>
<reference evidence="2 3" key="1">
    <citation type="submission" date="2018-06" db="EMBL/GenBank/DDBJ databases">
        <authorList>
            <consortium name="Pathogen Informatics"/>
            <person name="Doyle S."/>
        </authorList>
    </citation>
    <scope>NUCLEOTIDE SEQUENCE [LARGE SCALE GENOMIC DNA]</scope>
    <source>
        <strain evidence="2 3">NCTC12360</strain>
    </source>
</reference>
<sequence>MNEIDRVEAEINKLVAENDFPVEVLNDVFHRLNCCSDYQYAKQQLRYLQNFKNQILDKKGGLSDGD</sequence>
<protein>
    <recommendedName>
        <fullName evidence="1">DUF6877 domain-containing protein</fullName>
    </recommendedName>
</protein>
<dbReference type="AlphaFoldDB" id="A0A376H3R5"/>
<gene>
    <name evidence="2" type="ORF">NCTC12360_02789</name>
</gene>
<proteinExistence type="predicted"/>